<protein>
    <submittedName>
        <fullName evidence="1">Macrophage expressed protein 1-like protein</fullName>
    </submittedName>
</protein>
<name>A0AAV4FNJ9_9GAST</name>
<dbReference type="Proteomes" id="UP000762676">
    <property type="component" value="Unassembled WGS sequence"/>
</dbReference>
<dbReference type="AlphaFoldDB" id="A0AAV4FNJ9"/>
<sequence length="96" mass="10255">MNVIPGCTDRNLAKFSITANFDDGSCKTKAVTGLALGGIYQTCEPRGDTLSKDPCVGVHRANALTGKLACPDGFTSVLLHEGTGPYQTEYKQICDW</sequence>
<comment type="caution">
    <text evidence="1">The sequence shown here is derived from an EMBL/GenBank/DDBJ whole genome shotgun (WGS) entry which is preliminary data.</text>
</comment>
<reference evidence="1 2" key="1">
    <citation type="journal article" date="2021" name="Elife">
        <title>Chloroplast acquisition without the gene transfer in kleptoplastic sea slugs, Plakobranchus ocellatus.</title>
        <authorList>
            <person name="Maeda T."/>
            <person name="Takahashi S."/>
            <person name="Yoshida T."/>
            <person name="Shimamura S."/>
            <person name="Takaki Y."/>
            <person name="Nagai Y."/>
            <person name="Toyoda A."/>
            <person name="Suzuki Y."/>
            <person name="Arimoto A."/>
            <person name="Ishii H."/>
            <person name="Satoh N."/>
            <person name="Nishiyama T."/>
            <person name="Hasebe M."/>
            <person name="Maruyama T."/>
            <person name="Minagawa J."/>
            <person name="Obokata J."/>
            <person name="Shigenobu S."/>
        </authorList>
    </citation>
    <scope>NUCLEOTIDE SEQUENCE [LARGE SCALE GENOMIC DNA]</scope>
</reference>
<dbReference type="EMBL" id="BMAT01007937">
    <property type="protein sequence ID" value="GFR74674.1"/>
    <property type="molecule type" value="Genomic_DNA"/>
</dbReference>
<keyword evidence="2" id="KW-1185">Reference proteome</keyword>
<gene>
    <name evidence="1" type="ORF">ElyMa_003898700</name>
</gene>
<evidence type="ECO:0000313" key="1">
    <source>
        <dbReference type="EMBL" id="GFR74674.1"/>
    </source>
</evidence>
<proteinExistence type="predicted"/>
<evidence type="ECO:0000313" key="2">
    <source>
        <dbReference type="Proteomes" id="UP000762676"/>
    </source>
</evidence>
<accession>A0AAV4FNJ9</accession>
<organism evidence="1 2">
    <name type="scientific">Elysia marginata</name>
    <dbReference type="NCBI Taxonomy" id="1093978"/>
    <lineage>
        <taxon>Eukaryota</taxon>
        <taxon>Metazoa</taxon>
        <taxon>Spiralia</taxon>
        <taxon>Lophotrochozoa</taxon>
        <taxon>Mollusca</taxon>
        <taxon>Gastropoda</taxon>
        <taxon>Heterobranchia</taxon>
        <taxon>Euthyneura</taxon>
        <taxon>Panpulmonata</taxon>
        <taxon>Sacoglossa</taxon>
        <taxon>Placobranchoidea</taxon>
        <taxon>Plakobranchidae</taxon>
        <taxon>Elysia</taxon>
    </lineage>
</organism>